<accession>A0AAV5V872</accession>
<protein>
    <submittedName>
        <fullName evidence="2">Uncharacterized protein</fullName>
    </submittedName>
</protein>
<gene>
    <name evidence="2" type="ORF">PFISCL1PPCAC_5725</name>
</gene>
<sequence length="373" mass="42464">MPRSIEMTPERMVTSHSQMLGVVVDESPSYGLIYSSSCGLCLLPHSPYTPSLDRGTVVLFRVFPLTHPLNSNVPSIHWTAVQVSSRGKMFEKIPYFRHLKLQLQVDAIVNRVDKKARSAWLWNDTIGRIHVAPLYFNPSLRPFDVVRLVARFDAHFEDVPWSGKCLMNQSDSDKKRAEVGRMLWTSDGWTVVHTQMAHNRQSIRPFYAILSHSLHGVVFCAWTDMNGSDIIPEKNAVFRATIHSQIRPDKCSQRAVLVTQLNEKGQPIHYHPFFNVESRDDTGPSTSPCSFQRVSNYNRSMSIGSGSTASSVYEGYSKSEMELMKDMNEYMEEDETSRERRNSSSSLGSVTLPSVGMYAFCDPLFKKWRPKEE</sequence>
<dbReference type="Proteomes" id="UP001432322">
    <property type="component" value="Unassembled WGS sequence"/>
</dbReference>
<evidence type="ECO:0000313" key="3">
    <source>
        <dbReference type="Proteomes" id="UP001432322"/>
    </source>
</evidence>
<reference evidence="2" key="1">
    <citation type="submission" date="2023-10" db="EMBL/GenBank/DDBJ databases">
        <title>Genome assembly of Pristionchus species.</title>
        <authorList>
            <person name="Yoshida K."/>
            <person name="Sommer R.J."/>
        </authorList>
    </citation>
    <scope>NUCLEOTIDE SEQUENCE</scope>
    <source>
        <strain evidence="2">RS5133</strain>
    </source>
</reference>
<dbReference type="AlphaFoldDB" id="A0AAV5V872"/>
<organism evidence="2 3">
    <name type="scientific">Pristionchus fissidentatus</name>
    <dbReference type="NCBI Taxonomy" id="1538716"/>
    <lineage>
        <taxon>Eukaryota</taxon>
        <taxon>Metazoa</taxon>
        <taxon>Ecdysozoa</taxon>
        <taxon>Nematoda</taxon>
        <taxon>Chromadorea</taxon>
        <taxon>Rhabditida</taxon>
        <taxon>Rhabditina</taxon>
        <taxon>Diplogasteromorpha</taxon>
        <taxon>Diplogasteroidea</taxon>
        <taxon>Neodiplogasteridae</taxon>
        <taxon>Pristionchus</taxon>
    </lineage>
</organism>
<keyword evidence="3" id="KW-1185">Reference proteome</keyword>
<evidence type="ECO:0000256" key="1">
    <source>
        <dbReference type="SAM" id="MobiDB-lite"/>
    </source>
</evidence>
<proteinExistence type="predicted"/>
<dbReference type="EMBL" id="BTSY01000002">
    <property type="protein sequence ID" value="GMT14428.1"/>
    <property type="molecule type" value="Genomic_DNA"/>
</dbReference>
<evidence type="ECO:0000313" key="2">
    <source>
        <dbReference type="EMBL" id="GMT14428.1"/>
    </source>
</evidence>
<comment type="caution">
    <text evidence="2">The sequence shown here is derived from an EMBL/GenBank/DDBJ whole genome shotgun (WGS) entry which is preliminary data.</text>
</comment>
<name>A0AAV5V872_9BILA</name>
<feature type="region of interest" description="Disordered" evidence="1">
    <location>
        <begin position="330"/>
        <end position="351"/>
    </location>
</feature>